<sequence length="69" mass="7834">MRIHVRTENGRIVEAVGVEQIESRWELHKQAAKDRSVFTAEDLLGEYNRIDDLFGEMIAFVKATSGNGK</sequence>
<comment type="caution">
    <text evidence="1">The sequence shown here is derived from an EMBL/GenBank/DDBJ whole genome shotgun (WGS) entry which is preliminary data.</text>
</comment>
<evidence type="ECO:0000313" key="1">
    <source>
        <dbReference type="EMBL" id="KRQ92667.1"/>
    </source>
</evidence>
<name>A0A0R3KB32_9BRAD</name>
<organism evidence="1 2">
    <name type="scientific">Bradyrhizobium valentinum</name>
    <dbReference type="NCBI Taxonomy" id="1518501"/>
    <lineage>
        <taxon>Bacteria</taxon>
        <taxon>Pseudomonadati</taxon>
        <taxon>Pseudomonadota</taxon>
        <taxon>Alphaproteobacteria</taxon>
        <taxon>Hyphomicrobiales</taxon>
        <taxon>Nitrobacteraceae</taxon>
        <taxon>Bradyrhizobium</taxon>
    </lineage>
</organism>
<reference evidence="1 2" key="1">
    <citation type="submission" date="2014-03" db="EMBL/GenBank/DDBJ databases">
        <title>Bradyrhizobium valentinum sp. nov., isolated from effective nodules of Lupinus mariae-josephae, a lupine endemic of basic-lime soils in Eastern Spain.</title>
        <authorList>
            <person name="Duran D."/>
            <person name="Rey L."/>
            <person name="Navarro A."/>
            <person name="Busquets A."/>
            <person name="Imperial J."/>
            <person name="Ruiz-Argueso T."/>
        </authorList>
    </citation>
    <scope>NUCLEOTIDE SEQUENCE [LARGE SCALE GENOMIC DNA]</scope>
    <source>
        <strain evidence="1 2">LmjM3</strain>
    </source>
</reference>
<dbReference type="AlphaFoldDB" id="A0A0R3KB32"/>
<proteinExistence type="predicted"/>
<dbReference type="EMBL" id="LLXX01000229">
    <property type="protein sequence ID" value="KRQ92667.1"/>
    <property type="molecule type" value="Genomic_DNA"/>
</dbReference>
<dbReference type="STRING" id="1518501.CQ10_29530"/>
<dbReference type="Proteomes" id="UP000051913">
    <property type="component" value="Unassembled WGS sequence"/>
</dbReference>
<keyword evidence="2" id="KW-1185">Reference proteome</keyword>
<evidence type="ECO:0000313" key="2">
    <source>
        <dbReference type="Proteomes" id="UP000051913"/>
    </source>
</evidence>
<protein>
    <submittedName>
        <fullName evidence="1">Uncharacterized protein</fullName>
    </submittedName>
</protein>
<gene>
    <name evidence="1" type="ORF">CP49_32975</name>
</gene>
<accession>A0A0R3KB32</accession>